<protein>
    <submittedName>
        <fullName evidence="1">DUF1830 domain-containing protein</fullName>
    </submittedName>
</protein>
<gene>
    <name evidence="1" type="ORF">NG799_03625</name>
</gene>
<dbReference type="Proteomes" id="UP001525890">
    <property type="component" value="Unassembled WGS sequence"/>
</dbReference>
<dbReference type="InterPro" id="IPR014964">
    <property type="entry name" value="DUF1830"/>
</dbReference>
<evidence type="ECO:0000313" key="1">
    <source>
        <dbReference type="EMBL" id="MCT7965420.1"/>
    </source>
</evidence>
<dbReference type="EMBL" id="JAMXFF010000003">
    <property type="protein sequence ID" value="MCT7965420.1"/>
    <property type="molecule type" value="Genomic_DNA"/>
</dbReference>
<keyword evidence="2" id="KW-1185">Reference proteome</keyword>
<comment type="caution">
    <text evidence="1">The sequence shown here is derived from an EMBL/GenBank/DDBJ whole genome shotgun (WGS) entry which is preliminary data.</text>
</comment>
<evidence type="ECO:0000313" key="2">
    <source>
        <dbReference type="Proteomes" id="UP001525890"/>
    </source>
</evidence>
<accession>A0ABT2MKZ5</accession>
<dbReference type="Pfam" id="PF08865">
    <property type="entry name" value="DUF1830"/>
    <property type="match status" value="1"/>
</dbReference>
<sequence length="104" mass="11941">MAKMLLNSTLEEQVKNDHAFPHILCFHSNSTPYLQIIKLINCKDFELERVLFPQERLMFTAAPEAQLEITTCQNGFPGRPERISCDRLQVQVSESRSYPQSIAS</sequence>
<organism evidence="1 2">
    <name type="scientific">Laspinema palackyanum D2a</name>
    <dbReference type="NCBI Taxonomy" id="2953684"/>
    <lineage>
        <taxon>Bacteria</taxon>
        <taxon>Bacillati</taxon>
        <taxon>Cyanobacteriota</taxon>
        <taxon>Cyanophyceae</taxon>
        <taxon>Oscillatoriophycideae</taxon>
        <taxon>Oscillatoriales</taxon>
        <taxon>Laspinemataceae</taxon>
        <taxon>Laspinema</taxon>
        <taxon>Laspinema palackyanum</taxon>
    </lineage>
</organism>
<reference evidence="1 2" key="1">
    <citation type="journal article" date="2022" name="Front. Microbiol.">
        <title>High genomic differentiation and limited gene flow indicate recent cryptic speciation within the genus Laspinema (cyanobacteria).</title>
        <authorList>
            <person name="Stanojkovic A."/>
            <person name="Skoupy S."/>
            <person name="Skaloud P."/>
            <person name="Dvorak P."/>
        </authorList>
    </citation>
    <scope>NUCLEOTIDE SEQUENCE [LARGE SCALE GENOMIC DNA]</scope>
    <source>
        <strain evidence="1 2">D2a</strain>
    </source>
</reference>
<name>A0ABT2MKZ5_9CYAN</name>
<proteinExistence type="predicted"/>